<name>A0A4E0RXM6_FASHE</name>
<dbReference type="EMBL" id="JXXN02000646">
    <property type="protein sequence ID" value="THD26727.1"/>
    <property type="molecule type" value="Genomic_DNA"/>
</dbReference>
<evidence type="ECO:0000313" key="4">
    <source>
        <dbReference type="Proteomes" id="UP000230066"/>
    </source>
</evidence>
<gene>
    <name evidence="3" type="ORF">D915_002495</name>
</gene>
<evidence type="ECO:0008006" key="5">
    <source>
        <dbReference type="Google" id="ProtNLM"/>
    </source>
</evidence>
<feature type="region of interest" description="Disordered" evidence="1">
    <location>
        <begin position="1"/>
        <end position="65"/>
    </location>
</feature>
<dbReference type="Proteomes" id="UP000230066">
    <property type="component" value="Unassembled WGS sequence"/>
</dbReference>
<keyword evidence="4" id="KW-1185">Reference proteome</keyword>
<feature type="compositionally biased region" description="Low complexity" evidence="1">
    <location>
        <begin position="1"/>
        <end position="30"/>
    </location>
</feature>
<evidence type="ECO:0000256" key="2">
    <source>
        <dbReference type="SAM" id="Phobius"/>
    </source>
</evidence>
<reference evidence="3" key="1">
    <citation type="submission" date="2019-03" db="EMBL/GenBank/DDBJ databases">
        <title>Improved annotation for the trematode Fasciola hepatica.</title>
        <authorList>
            <person name="Choi Y.-J."/>
            <person name="Martin J."/>
            <person name="Mitreva M."/>
        </authorList>
    </citation>
    <scope>NUCLEOTIDE SEQUENCE [LARGE SCALE GENOMIC DNA]</scope>
</reference>
<evidence type="ECO:0000313" key="3">
    <source>
        <dbReference type="EMBL" id="THD26727.1"/>
    </source>
</evidence>
<feature type="non-terminal residue" evidence="3">
    <location>
        <position position="1"/>
    </location>
</feature>
<feature type="compositionally biased region" description="Polar residues" evidence="1">
    <location>
        <begin position="31"/>
        <end position="45"/>
    </location>
</feature>
<organism evidence="3 4">
    <name type="scientific">Fasciola hepatica</name>
    <name type="common">Liver fluke</name>
    <dbReference type="NCBI Taxonomy" id="6192"/>
    <lineage>
        <taxon>Eukaryota</taxon>
        <taxon>Metazoa</taxon>
        <taxon>Spiralia</taxon>
        <taxon>Lophotrochozoa</taxon>
        <taxon>Platyhelminthes</taxon>
        <taxon>Trematoda</taxon>
        <taxon>Digenea</taxon>
        <taxon>Plagiorchiida</taxon>
        <taxon>Echinostomata</taxon>
        <taxon>Echinostomatoidea</taxon>
        <taxon>Fasciolidae</taxon>
        <taxon>Fasciola</taxon>
    </lineage>
</organism>
<keyword evidence="2" id="KW-0472">Membrane</keyword>
<protein>
    <recommendedName>
        <fullName evidence="5">EGF-like domain-containing protein</fullName>
    </recommendedName>
</protein>
<comment type="caution">
    <text evidence="3">The sequence shown here is derived from an EMBL/GenBank/DDBJ whole genome shotgun (WGS) entry which is preliminary data.</text>
</comment>
<feature type="compositionally biased region" description="Low complexity" evidence="1">
    <location>
        <begin position="46"/>
        <end position="65"/>
    </location>
</feature>
<accession>A0A4E0RXM6</accession>
<keyword evidence="2" id="KW-0812">Transmembrane</keyword>
<proteinExistence type="predicted"/>
<sequence length="324" mass="34696">NTLTTTTEFTTTISTATTTKTTPSNSDLTTITIERTTNPRTSSPASSSTKQITTTTTTNTTTSSTLSSKTLSTFTESATFSVTVGSSSSSAGPSSLFPSVEVAKFTIVAKIFTTWDSDLEDASSDKFQQLSQRVCEVLVKAVQTIGNHGLSVPKCAVLQLTNLSSRQKRSISRQKRAISADVSSTCTLTFADSTANHLEASTFESLLTSGFSQLSSYDRSLLYGSFQVTKILMTATCETSGSTCSSQATCTDYPKGFSCTCNPFFIERKNTTPGTVCDLHPGTIAFIVIGSLFVLGMIGMLIYFVIRHVRGQSLCPCCFQEDEV</sequence>
<evidence type="ECO:0000256" key="1">
    <source>
        <dbReference type="SAM" id="MobiDB-lite"/>
    </source>
</evidence>
<dbReference type="AlphaFoldDB" id="A0A4E0RXM6"/>
<keyword evidence="2" id="KW-1133">Transmembrane helix</keyword>
<feature type="transmembrane region" description="Helical" evidence="2">
    <location>
        <begin position="284"/>
        <end position="306"/>
    </location>
</feature>